<dbReference type="Pfam" id="PF00420">
    <property type="entry name" value="Oxidored_q2"/>
    <property type="match status" value="1"/>
</dbReference>
<feature type="transmembrane region" description="Helical" evidence="6">
    <location>
        <begin position="79"/>
        <end position="110"/>
    </location>
</feature>
<keyword evidence="4 6" id="KW-1133">Transmembrane helix</keyword>
<dbReference type="PANTHER" id="PTHR34583:SF2">
    <property type="entry name" value="ANTIPORTER SUBUNIT MNHC2-RELATED"/>
    <property type="match status" value="1"/>
</dbReference>
<dbReference type="InterPro" id="IPR050601">
    <property type="entry name" value="CPA3_antiporter_subunitC"/>
</dbReference>
<keyword evidence="2" id="KW-1003">Cell membrane</keyword>
<feature type="transmembrane region" description="Helical" evidence="6">
    <location>
        <begin position="12"/>
        <end position="31"/>
    </location>
</feature>
<keyword evidence="3 6" id="KW-0812">Transmembrane</keyword>
<organism evidence="7">
    <name type="scientific">Candidatus Methanosuratincola petrocarbonis</name>
    <name type="common">ex Vanwonterghem et al. 2016</name>
    <dbReference type="NCBI Taxonomy" id="1867261"/>
    <lineage>
        <taxon>Archaea</taxon>
        <taxon>Thermoproteota</taxon>
        <taxon>Methanosuratincolia</taxon>
        <taxon>Candidatus Methanomethylicales</taxon>
        <taxon>Candidatus Methanomethylicaceae</taxon>
        <taxon>Candidatus Methanosuratincola (ex Vanwonterghem et al. 2016)</taxon>
    </lineage>
</organism>
<comment type="subcellular location">
    <subcellularLocation>
        <location evidence="1">Cell membrane</location>
        <topology evidence="1">Multi-pass membrane protein</topology>
    </subcellularLocation>
</comment>
<gene>
    <name evidence="7" type="ORF">ENL91_04110</name>
</gene>
<dbReference type="GO" id="GO:0005886">
    <property type="term" value="C:plasma membrane"/>
    <property type="evidence" value="ECO:0007669"/>
    <property type="project" value="UniProtKB-SubCell"/>
</dbReference>
<evidence type="ECO:0000256" key="2">
    <source>
        <dbReference type="ARBA" id="ARBA00022475"/>
    </source>
</evidence>
<dbReference type="PANTHER" id="PTHR34583">
    <property type="entry name" value="ANTIPORTER SUBUNIT MNHC2-RELATED"/>
    <property type="match status" value="1"/>
</dbReference>
<dbReference type="AlphaFoldDB" id="A0A7J3UZP0"/>
<evidence type="ECO:0000313" key="7">
    <source>
        <dbReference type="EMBL" id="HHI49337.1"/>
    </source>
</evidence>
<protein>
    <recommendedName>
        <fullName evidence="8">Cation:proton antiporter</fullName>
    </recommendedName>
</protein>
<evidence type="ECO:0000256" key="3">
    <source>
        <dbReference type="ARBA" id="ARBA00022692"/>
    </source>
</evidence>
<evidence type="ECO:0008006" key="8">
    <source>
        <dbReference type="Google" id="ProtNLM"/>
    </source>
</evidence>
<sequence>MKKVIELTLQTLSFLAAALLVIIGMAGMLYLDNLIKKLIAFTLLSDGVNLALVSLGYVQGGIVPILEPGASLSDFPNEAALIFGPGIVLTNIVIGVSTTAILAALIVILYKRYGTLKASKVLKGEHE</sequence>
<keyword evidence="5 6" id="KW-0472">Membrane</keyword>
<accession>A0A7J3UZP0</accession>
<evidence type="ECO:0000256" key="4">
    <source>
        <dbReference type="ARBA" id="ARBA00022989"/>
    </source>
</evidence>
<evidence type="ECO:0000256" key="1">
    <source>
        <dbReference type="ARBA" id="ARBA00004651"/>
    </source>
</evidence>
<evidence type="ECO:0000256" key="5">
    <source>
        <dbReference type="ARBA" id="ARBA00023136"/>
    </source>
</evidence>
<proteinExistence type="predicted"/>
<dbReference type="InterPro" id="IPR039428">
    <property type="entry name" value="NUOK/Mnh_C1-like"/>
</dbReference>
<dbReference type="Gene3D" id="1.10.287.3510">
    <property type="match status" value="1"/>
</dbReference>
<name>A0A7J3UZP0_9CREN</name>
<dbReference type="EMBL" id="DRVT01000049">
    <property type="protein sequence ID" value="HHI49337.1"/>
    <property type="molecule type" value="Genomic_DNA"/>
</dbReference>
<reference evidence="7" key="1">
    <citation type="journal article" date="2020" name="mSystems">
        <title>Genome- and Community-Level Interaction Insights into Carbon Utilization and Element Cycling Functions of Hydrothermarchaeota in Hydrothermal Sediment.</title>
        <authorList>
            <person name="Zhou Z."/>
            <person name="Liu Y."/>
            <person name="Xu W."/>
            <person name="Pan J."/>
            <person name="Luo Z.H."/>
            <person name="Li M."/>
        </authorList>
    </citation>
    <scope>NUCLEOTIDE SEQUENCE [LARGE SCALE GENOMIC DNA]</scope>
    <source>
        <strain evidence="7">SpSt-1038</strain>
    </source>
</reference>
<evidence type="ECO:0000256" key="6">
    <source>
        <dbReference type="SAM" id="Phobius"/>
    </source>
</evidence>
<dbReference type="NCBIfam" id="NF005618">
    <property type="entry name" value="PRK07375.1-3"/>
    <property type="match status" value="1"/>
</dbReference>
<comment type="caution">
    <text evidence="7">The sequence shown here is derived from an EMBL/GenBank/DDBJ whole genome shotgun (WGS) entry which is preliminary data.</text>
</comment>